<dbReference type="InterPro" id="IPR010996">
    <property type="entry name" value="HHH_MUS81"/>
</dbReference>
<dbReference type="OrthoDB" id="9793148at2"/>
<reference evidence="3" key="1">
    <citation type="submission" date="2009-11" db="EMBL/GenBank/DDBJ databases">
        <title>The complete chromosome 1 of Sphaerobacter thermophilus DSM 20745.</title>
        <authorList>
            <person name="Lucas S."/>
            <person name="Copeland A."/>
            <person name="Lapidus A."/>
            <person name="Glavina del Rio T."/>
            <person name="Dalin E."/>
            <person name="Tice H."/>
            <person name="Bruce D."/>
            <person name="Goodwin L."/>
            <person name="Pitluck S."/>
            <person name="Kyrpides N."/>
            <person name="Mavromatis K."/>
            <person name="Ivanova N."/>
            <person name="Mikhailova N."/>
            <person name="LaButti K.M."/>
            <person name="Clum A."/>
            <person name="Sun H.I."/>
            <person name="Brettin T."/>
            <person name="Detter J.C."/>
            <person name="Han C."/>
            <person name="Larimer F."/>
            <person name="Land M."/>
            <person name="Hauser L."/>
            <person name="Markowitz V."/>
            <person name="Cheng J.F."/>
            <person name="Hugenholtz P."/>
            <person name="Woyke T."/>
            <person name="Wu D."/>
            <person name="Steenblock K."/>
            <person name="Schneider S."/>
            <person name="Pukall R."/>
            <person name="Goeker M."/>
            <person name="Klenk H.P."/>
            <person name="Eisen J.A."/>
        </authorList>
    </citation>
    <scope>NUCLEOTIDE SEQUENCE [LARGE SCALE GENOMIC DNA]</scope>
    <source>
        <strain evidence="3">ATCC 49802 / DSM 20745 / S 6022</strain>
    </source>
</reference>
<keyword evidence="3" id="KW-1185">Reference proteome</keyword>
<dbReference type="Pfam" id="PF14716">
    <property type="entry name" value="HHH_8"/>
    <property type="match status" value="1"/>
</dbReference>
<protein>
    <submittedName>
        <fullName evidence="2">PHP domain protein</fullName>
    </submittedName>
</protein>
<dbReference type="Pfam" id="PF14520">
    <property type="entry name" value="HHH_5"/>
    <property type="match status" value="1"/>
</dbReference>
<dbReference type="STRING" id="479434.Sthe_0855"/>
<dbReference type="Gene3D" id="1.10.150.110">
    <property type="entry name" value="DNA polymerase beta, N-terminal domain-like"/>
    <property type="match status" value="1"/>
</dbReference>
<evidence type="ECO:0000259" key="1">
    <source>
        <dbReference type="Pfam" id="PF14716"/>
    </source>
</evidence>
<feature type="domain" description="Crossover junction endonuclease MUS81-like HHH" evidence="1">
    <location>
        <begin position="7"/>
        <end position="80"/>
    </location>
</feature>
<organism evidence="2 3">
    <name type="scientific">Sphaerobacter thermophilus (strain ATCC 49802 / DSM 20745 / KCCM 41009 / NCIMB 13125 / S 6022)</name>
    <dbReference type="NCBI Taxonomy" id="479434"/>
    <lineage>
        <taxon>Bacteria</taxon>
        <taxon>Pseudomonadati</taxon>
        <taxon>Thermomicrobiota</taxon>
        <taxon>Thermomicrobia</taxon>
        <taxon>Sphaerobacterales</taxon>
        <taxon>Sphaerobacterineae</taxon>
        <taxon>Sphaerobacteraceae</taxon>
        <taxon>Sphaerobacter</taxon>
    </lineage>
</organism>
<dbReference type="eggNOG" id="COG1796">
    <property type="taxonomic scope" value="Bacteria"/>
</dbReference>
<reference evidence="2 3" key="2">
    <citation type="journal article" date="2010" name="Stand. Genomic Sci.">
        <title>Complete genome sequence of Desulfohalobium retbaense type strain (HR(100)).</title>
        <authorList>
            <person name="Spring S."/>
            <person name="Nolan M."/>
            <person name="Lapidus A."/>
            <person name="Glavina Del Rio T."/>
            <person name="Copeland A."/>
            <person name="Tice H."/>
            <person name="Cheng J.F."/>
            <person name="Lucas S."/>
            <person name="Land M."/>
            <person name="Chen F."/>
            <person name="Bruce D."/>
            <person name="Goodwin L."/>
            <person name="Pitluck S."/>
            <person name="Ivanova N."/>
            <person name="Mavromatis K."/>
            <person name="Mikhailova N."/>
            <person name="Pati A."/>
            <person name="Chen A."/>
            <person name="Palaniappan K."/>
            <person name="Hauser L."/>
            <person name="Chang Y.J."/>
            <person name="Jeffries C.D."/>
            <person name="Munk C."/>
            <person name="Kiss H."/>
            <person name="Chain P."/>
            <person name="Han C."/>
            <person name="Brettin T."/>
            <person name="Detter J.C."/>
            <person name="Schuler E."/>
            <person name="Goker M."/>
            <person name="Rohde M."/>
            <person name="Bristow J."/>
            <person name="Eisen J.A."/>
            <person name="Markowitz V."/>
            <person name="Hugenholtz P."/>
            <person name="Kyrpides N.C."/>
            <person name="Klenk H.P."/>
        </authorList>
    </citation>
    <scope>NUCLEOTIDE SEQUENCE [LARGE SCALE GENOMIC DNA]</scope>
    <source>
        <strain evidence="3">ATCC 49802 / DSM 20745 / S 6022</strain>
    </source>
</reference>
<sequence length="169" mass="18884">MNRSTVTNHEAALILLNIATILEMTAGNPYRVRAYRRAARRLLALREPATEYLTPSGELALPGLGTRLRRKLGELFTEGEMRFYRDLYHSLPEELLRLMEVEGIGPRRALRLHVELGLGSPEDVVQAAEAGRIRKLYRFGEKLEANLAEAARAAIAARRTEPVALPQAA</sequence>
<gene>
    <name evidence="2" type="ordered locus">Sthe_0855</name>
</gene>
<evidence type="ECO:0000313" key="2">
    <source>
        <dbReference type="EMBL" id="ACZ38292.1"/>
    </source>
</evidence>
<dbReference type="HOGENOM" id="CLU_134447_0_0_0"/>
<name>D1C225_SPHTD</name>
<proteinExistence type="predicted"/>
<dbReference type="InParanoid" id="D1C225"/>
<dbReference type="AlphaFoldDB" id="D1C225"/>
<dbReference type="Proteomes" id="UP000002027">
    <property type="component" value="Chromosome 1"/>
</dbReference>
<dbReference type="SUPFAM" id="SSF47802">
    <property type="entry name" value="DNA polymerase beta, N-terminal domain-like"/>
    <property type="match status" value="1"/>
</dbReference>
<dbReference type="SUPFAM" id="SSF158702">
    <property type="entry name" value="Sec63 N-terminal domain-like"/>
    <property type="match status" value="1"/>
</dbReference>
<accession>D1C225</accession>
<dbReference type="EMBL" id="CP001823">
    <property type="protein sequence ID" value="ACZ38292.1"/>
    <property type="molecule type" value="Genomic_DNA"/>
</dbReference>
<evidence type="ECO:0000313" key="3">
    <source>
        <dbReference type="Proteomes" id="UP000002027"/>
    </source>
</evidence>
<dbReference type="Gene3D" id="1.10.150.20">
    <property type="entry name" value="5' to 3' exonuclease, C-terminal subdomain"/>
    <property type="match status" value="1"/>
</dbReference>
<dbReference type="KEGG" id="sti:Sthe_0855"/>
<dbReference type="InterPro" id="IPR027421">
    <property type="entry name" value="DNA_pol_lamdba_lyase_dom_sf"/>
</dbReference>
<dbReference type="RefSeq" id="WP_012871339.1">
    <property type="nucleotide sequence ID" value="NC_013523.1"/>
</dbReference>